<dbReference type="InterPro" id="IPR019198">
    <property type="entry name" value="Beta_propeller_containing"/>
</dbReference>
<dbReference type="GO" id="GO:0004553">
    <property type="term" value="F:hydrolase activity, hydrolyzing O-glycosyl compounds"/>
    <property type="evidence" value="ECO:0007669"/>
    <property type="project" value="InterPro"/>
</dbReference>
<dbReference type="EMBL" id="LGTC01000001">
    <property type="protein sequence ID" value="KNY28558.1"/>
    <property type="molecule type" value="Genomic_DNA"/>
</dbReference>
<organism evidence="2 3">
    <name type="scientific">Pseudobacteroides cellulosolvens ATCC 35603 = DSM 2933</name>
    <dbReference type="NCBI Taxonomy" id="398512"/>
    <lineage>
        <taxon>Bacteria</taxon>
        <taxon>Bacillati</taxon>
        <taxon>Bacillota</taxon>
        <taxon>Clostridia</taxon>
        <taxon>Eubacteriales</taxon>
        <taxon>Oscillospiraceae</taxon>
        <taxon>Pseudobacteroides</taxon>
    </lineage>
</organism>
<dbReference type="OrthoDB" id="9778998at2"/>
<dbReference type="RefSeq" id="WP_050753619.1">
    <property type="nucleotide sequence ID" value="NZ_JQKC01000002.1"/>
</dbReference>
<gene>
    <name evidence="2" type="ORF">Bccel_3832</name>
</gene>
<dbReference type="PROSITE" id="PS51766">
    <property type="entry name" value="DOCKERIN"/>
    <property type="match status" value="1"/>
</dbReference>
<dbReference type="CDD" id="cd14254">
    <property type="entry name" value="Dockerin_II"/>
    <property type="match status" value="1"/>
</dbReference>
<evidence type="ECO:0000313" key="2">
    <source>
        <dbReference type="EMBL" id="KNY28558.1"/>
    </source>
</evidence>
<dbReference type="SUPFAM" id="SSF49464">
    <property type="entry name" value="Carboxypeptidase regulatory domain-like"/>
    <property type="match status" value="1"/>
</dbReference>
<reference evidence="3" key="1">
    <citation type="submission" date="2015-07" db="EMBL/GenBank/DDBJ databases">
        <title>Near-Complete Genome Sequence of the Cellulolytic Bacterium Bacteroides (Pseudobacteroides) cellulosolvens ATCC 35603.</title>
        <authorList>
            <person name="Dassa B."/>
            <person name="Utturkar S.M."/>
            <person name="Klingeman D.M."/>
            <person name="Hurt R.A."/>
            <person name="Keller M."/>
            <person name="Xu J."/>
            <person name="Reddy Y.H.K."/>
            <person name="Borovok I."/>
            <person name="Grinberg I.R."/>
            <person name="Lamed R."/>
            <person name="Zhivin O."/>
            <person name="Bayer E.A."/>
            <person name="Brown S.D."/>
        </authorList>
    </citation>
    <scope>NUCLEOTIDE SEQUENCE [LARGE SCALE GENOMIC DNA]</scope>
    <source>
        <strain evidence="3">DSM 2933</strain>
    </source>
</reference>
<protein>
    <submittedName>
        <fullName evidence="2">Beta propeller domain-containing protein</fullName>
    </submittedName>
</protein>
<dbReference type="SUPFAM" id="SSF63446">
    <property type="entry name" value="Type I dockerin domain"/>
    <property type="match status" value="1"/>
</dbReference>
<proteinExistence type="predicted"/>
<evidence type="ECO:0000313" key="3">
    <source>
        <dbReference type="Proteomes" id="UP000036923"/>
    </source>
</evidence>
<dbReference type="PATRIC" id="fig|398512.5.peg.4012"/>
<name>A0A0L6JRY9_9FIRM</name>
<dbReference type="eggNOG" id="COG4880">
    <property type="taxonomic scope" value="Bacteria"/>
</dbReference>
<dbReference type="InterPro" id="IPR036439">
    <property type="entry name" value="Dockerin_dom_sf"/>
</dbReference>
<dbReference type="Gene3D" id="2.60.40.4130">
    <property type="match status" value="1"/>
</dbReference>
<keyword evidence="3" id="KW-1185">Reference proteome</keyword>
<dbReference type="AlphaFoldDB" id="A0A0L6JRY9"/>
<sequence precursor="true">MTSSFSRSTRSLLSITLAVLMLFSMCLVTKAEDSKVNYKVSGFVSVEAPSTPVYEIMVYSPVKVEIEGTDLTATADSRGYFEIVGVPENMSGYTIKFSKRNCLTRTVEGVAVLADTVISTEKEPIMLWSGDVAKDGVQDGAVNLSDAITIATAFNSSSDSPKYKKDCDLNADRSINIADVVIVARNFNKTAQDYRKHFAPLPVVGSFDNLKKMIPASSYSSYYYLDGRVAAGGMPTPAPVAVPNATAVPGGATPSAPKSTDYSKVNSQVEGVDEADVVQTDGEYIYQVNKNKIVVAKAYPADNMEVVNTLNLSADTSFTPREMLLGKNKLIVIGTSYESVKVSPTTLVPVVTPIPKVSTVPVVSTVSPASVTPATASTSAVKSTPAPSSSMGIAVPPTYFIPTYSTVTTKAFILDITDKKDIKKIRVVDIDGNYISSRKIDSVLYLVTNKSIYNYIQFGDTDYAKPRYRDTNLGDSYNCIDYDKINYFPEFIRPNYLNIAGLDVEDNNSELHFTSYLGAGDKMYVSQNNIYIAETNYYSYPVLLARPAVGVSVMPAYNTQNTLIYKFSIDKGESKFKGKGEIPGIILNQYSMDENKGYFRIATTVGSVFGTGENISKNNLYVMDDNFKVTGKIENIAPGEKIYSVRFMGDRGYMVTFKKVDPLFVFDLKDPNKPAILGELKIPGYSDYLHPYDENHVIGFGKDSIESGSDQFAWYQGMKVAMFDITDVNNPKEQFKVLIGDRGTESELLRNPKALLFSKSKNIMAFPVSLYEIPAETKQDTSIKVSTTMPQYGKFAYQGAYIFNIDMEKGFVLKGRITHLADDELAKINSLTYYSGSSDNYINRIMYINDILYTLSNNKIKANNMSDLKELNKVDIVQPSTVSPTPPIYY</sequence>
<dbReference type="Pfam" id="PF00404">
    <property type="entry name" value="Dockerin_1"/>
    <property type="match status" value="1"/>
</dbReference>
<feature type="domain" description="Dockerin" evidence="1">
    <location>
        <begin position="125"/>
        <end position="196"/>
    </location>
</feature>
<dbReference type="InterPro" id="IPR002105">
    <property type="entry name" value="Dockerin_1_rpt"/>
</dbReference>
<accession>A0A0L6JRY9</accession>
<dbReference type="InterPro" id="IPR008969">
    <property type="entry name" value="CarboxyPept-like_regulatory"/>
</dbReference>
<dbReference type="GO" id="GO:0000272">
    <property type="term" value="P:polysaccharide catabolic process"/>
    <property type="evidence" value="ECO:0007669"/>
    <property type="project" value="InterPro"/>
</dbReference>
<comment type="caution">
    <text evidence="2">The sequence shown here is derived from an EMBL/GenBank/DDBJ whole genome shotgun (WGS) entry which is preliminary data.</text>
</comment>
<dbReference type="Proteomes" id="UP000036923">
    <property type="component" value="Unassembled WGS sequence"/>
</dbReference>
<dbReference type="Pfam" id="PF09826">
    <property type="entry name" value="Beta_propel"/>
    <property type="match status" value="1"/>
</dbReference>
<evidence type="ECO:0000259" key="1">
    <source>
        <dbReference type="PROSITE" id="PS51766"/>
    </source>
</evidence>
<dbReference type="InterPro" id="IPR016134">
    <property type="entry name" value="Dockerin_dom"/>
</dbReference>